<dbReference type="InterPro" id="IPR005174">
    <property type="entry name" value="KIB1-4_b-propeller"/>
</dbReference>
<dbReference type="Pfam" id="PF03478">
    <property type="entry name" value="Beta-prop_KIB1-4"/>
    <property type="match status" value="1"/>
</dbReference>
<dbReference type="InterPro" id="IPR001810">
    <property type="entry name" value="F-box_dom"/>
</dbReference>
<dbReference type="InterPro" id="IPR036047">
    <property type="entry name" value="F-box-like_dom_sf"/>
</dbReference>
<dbReference type="PANTHER" id="PTHR44259:SF15">
    <property type="entry name" value="F-BOX PROTEIN KIB2-RELATED"/>
    <property type="match status" value="1"/>
</dbReference>
<evidence type="ECO:0000313" key="3">
    <source>
        <dbReference type="EMBL" id="KAF2320772.1"/>
    </source>
</evidence>
<evidence type="ECO:0000259" key="1">
    <source>
        <dbReference type="Pfam" id="PF00646"/>
    </source>
</evidence>
<dbReference type="Gene3D" id="1.20.1280.50">
    <property type="match status" value="1"/>
</dbReference>
<evidence type="ECO:0008006" key="5">
    <source>
        <dbReference type="Google" id="ProtNLM"/>
    </source>
</evidence>
<organism evidence="3 4">
    <name type="scientific">Hevea brasiliensis</name>
    <name type="common">Para rubber tree</name>
    <name type="synonym">Siphonia brasiliensis</name>
    <dbReference type="NCBI Taxonomy" id="3981"/>
    <lineage>
        <taxon>Eukaryota</taxon>
        <taxon>Viridiplantae</taxon>
        <taxon>Streptophyta</taxon>
        <taxon>Embryophyta</taxon>
        <taxon>Tracheophyta</taxon>
        <taxon>Spermatophyta</taxon>
        <taxon>Magnoliopsida</taxon>
        <taxon>eudicotyledons</taxon>
        <taxon>Gunneridae</taxon>
        <taxon>Pentapetalae</taxon>
        <taxon>rosids</taxon>
        <taxon>fabids</taxon>
        <taxon>Malpighiales</taxon>
        <taxon>Euphorbiaceae</taxon>
        <taxon>Crotonoideae</taxon>
        <taxon>Micrandreae</taxon>
        <taxon>Hevea</taxon>
    </lineage>
</organism>
<keyword evidence="4" id="KW-1185">Reference proteome</keyword>
<evidence type="ECO:0000313" key="4">
    <source>
        <dbReference type="Proteomes" id="UP000467840"/>
    </source>
</evidence>
<proteinExistence type="predicted"/>
<dbReference type="PANTHER" id="PTHR44259">
    <property type="entry name" value="OS07G0183000 PROTEIN-RELATED"/>
    <property type="match status" value="1"/>
</dbReference>
<dbReference type="EMBL" id="JAAGAX010000003">
    <property type="protein sequence ID" value="KAF2320772.1"/>
    <property type="molecule type" value="Genomic_DNA"/>
</dbReference>
<feature type="domain" description="F-box" evidence="1">
    <location>
        <begin position="64"/>
        <end position="100"/>
    </location>
</feature>
<reference evidence="3 4" key="1">
    <citation type="journal article" date="2020" name="Mol. Plant">
        <title>The Chromosome-Based Rubber Tree Genome Provides New Insights into Spurge Genome Evolution and Rubber Biosynthesis.</title>
        <authorList>
            <person name="Liu J."/>
            <person name="Shi C."/>
            <person name="Shi C.C."/>
            <person name="Li W."/>
            <person name="Zhang Q.J."/>
            <person name="Zhang Y."/>
            <person name="Li K."/>
            <person name="Lu H.F."/>
            <person name="Shi C."/>
            <person name="Zhu S.T."/>
            <person name="Xiao Z.Y."/>
            <person name="Nan H."/>
            <person name="Yue Y."/>
            <person name="Zhu X.G."/>
            <person name="Wu Y."/>
            <person name="Hong X.N."/>
            <person name="Fan G.Y."/>
            <person name="Tong Y."/>
            <person name="Zhang D."/>
            <person name="Mao C.L."/>
            <person name="Liu Y.L."/>
            <person name="Hao S.J."/>
            <person name="Liu W.Q."/>
            <person name="Lv M.Q."/>
            <person name="Zhang H.B."/>
            <person name="Liu Y."/>
            <person name="Hu-Tang G.R."/>
            <person name="Wang J.P."/>
            <person name="Wang J.H."/>
            <person name="Sun Y.H."/>
            <person name="Ni S.B."/>
            <person name="Chen W.B."/>
            <person name="Zhang X.C."/>
            <person name="Jiao Y.N."/>
            <person name="Eichler E.E."/>
            <person name="Li G.H."/>
            <person name="Liu X."/>
            <person name="Gao L.Z."/>
        </authorList>
    </citation>
    <scope>NUCLEOTIDE SEQUENCE [LARGE SCALE GENOMIC DNA]</scope>
    <source>
        <strain evidence="4">cv. GT1</strain>
        <tissue evidence="3">Leaf</tissue>
    </source>
</reference>
<accession>A0A6A6N3K9</accession>
<protein>
    <recommendedName>
        <fullName evidence="5">F-box domain-containing protein</fullName>
    </recommendedName>
</protein>
<dbReference type="AlphaFoldDB" id="A0A6A6N3K9"/>
<evidence type="ECO:0000259" key="2">
    <source>
        <dbReference type="Pfam" id="PF03478"/>
    </source>
</evidence>
<dbReference type="Pfam" id="PF00646">
    <property type="entry name" value="F-box"/>
    <property type="match status" value="1"/>
</dbReference>
<feature type="domain" description="KIB1-4 beta-propeller" evidence="2">
    <location>
        <begin position="154"/>
        <end position="326"/>
    </location>
</feature>
<sequence length="366" mass="42164">MDLRSKSLTILNNQYEPAIGNRPFYCFYSSLFSTSATMEEHSGTSSKRLRLSFIEDSFAVKPNWSDLQPELLELIISKLSFVNIIRLKAVCSSWRSFAESYVSFLPRTPWLLLPGNQEHHARCFFSLEDNKQNPSSSTPFRKFEFNCLQLRGYVSRLAFYKKGVSGWTISNGASRKYCDIIYCNDLFYALTLDNSIEVWDFHASLPIKNREIHPSVPRKIMEATECLRSPHCCQSHLVESSGDLLLVLRYLGKEGKLWVCPYRTQNFHVYRLDSNDPNWVEVDNLKNEVLFLAGNHSMSLSAQDFSGFEKNSIYFTGDIWNQMNKDYSYAGYDLGKFSLEEKITKPFYAFGLGRTGSPSFWIVPNP</sequence>
<dbReference type="Proteomes" id="UP000467840">
    <property type="component" value="Chromosome 10"/>
</dbReference>
<dbReference type="InterPro" id="IPR050942">
    <property type="entry name" value="F-box_BR-signaling"/>
</dbReference>
<comment type="caution">
    <text evidence="3">The sequence shown here is derived from an EMBL/GenBank/DDBJ whole genome shotgun (WGS) entry which is preliminary data.</text>
</comment>
<name>A0A6A6N3K9_HEVBR</name>
<gene>
    <name evidence="3" type="ORF">GH714_030636</name>
</gene>
<dbReference type="SUPFAM" id="SSF81383">
    <property type="entry name" value="F-box domain"/>
    <property type="match status" value="1"/>
</dbReference>